<name>A0ACC0BN16_CATRO</name>
<keyword evidence="2" id="KW-1185">Reference proteome</keyword>
<gene>
    <name evidence="1" type="ORF">M9H77_14373</name>
</gene>
<reference evidence="2" key="1">
    <citation type="journal article" date="2023" name="Nat. Plants">
        <title>Single-cell RNA sequencing provides a high-resolution roadmap for understanding the multicellular compartmentation of specialized metabolism.</title>
        <authorList>
            <person name="Sun S."/>
            <person name="Shen X."/>
            <person name="Li Y."/>
            <person name="Li Y."/>
            <person name="Wang S."/>
            <person name="Li R."/>
            <person name="Zhang H."/>
            <person name="Shen G."/>
            <person name="Guo B."/>
            <person name="Wei J."/>
            <person name="Xu J."/>
            <person name="St-Pierre B."/>
            <person name="Chen S."/>
            <person name="Sun C."/>
        </authorList>
    </citation>
    <scope>NUCLEOTIDE SEQUENCE [LARGE SCALE GENOMIC DNA]</scope>
</reference>
<organism evidence="1 2">
    <name type="scientific">Catharanthus roseus</name>
    <name type="common">Madagascar periwinkle</name>
    <name type="synonym">Vinca rosea</name>
    <dbReference type="NCBI Taxonomy" id="4058"/>
    <lineage>
        <taxon>Eukaryota</taxon>
        <taxon>Viridiplantae</taxon>
        <taxon>Streptophyta</taxon>
        <taxon>Embryophyta</taxon>
        <taxon>Tracheophyta</taxon>
        <taxon>Spermatophyta</taxon>
        <taxon>Magnoliopsida</taxon>
        <taxon>eudicotyledons</taxon>
        <taxon>Gunneridae</taxon>
        <taxon>Pentapetalae</taxon>
        <taxon>asterids</taxon>
        <taxon>lamiids</taxon>
        <taxon>Gentianales</taxon>
        <taxon>Apocynaceae</taxon>
        <taxon>Rauvolfioideae</taxon>
        <taxon>Vinceae</taxon>
        <taxon>Catharanthinae</taxon>
        <taxon>Catharanthus</taxon>
    </lineage>
</organism>
<proteinExistence type="predicted"/>
<evidence type="ECO:0000313" key="2">
    <source>
        <dbReference type="Proteomes" id="UP001060085"/>
    </source>
</evidence>
<comment type="caution">
    <text evidence="1">The sequence shown here is derived from an EMBL/GenBank/DDBJ whole genome shotgun (WGS) entry which is preliminary data.</text>
</comment>
<protein>
    <submittedName>
        <fullName evidence="1">Uncharacterized protein</fullName>
    </submittedName>
</protein>
<accession>A0ACC0BN16</accession>
<dbReference type="Proteomes" id="UP001060085">
    <property type="component" value="Linkage Group LG03"/>
</dbReference>
<sequence length="185" mass="20009">MASKGTINSILALRILTLLVLAASIVYTALNNYKLSDGTKTSFTFLHAYRYVVAVAAIGFLYTLVQIPLAMYESCTGKRLIHNSSMPYLDLYGDMVISLLLGSGVGVGLGVTLEMKRFLNPFFDILLSLGLIDVDEARSKASKFLDKGLISSGILLGGFTLMVVTTILSSLNHSSTSSSKGFFFR</sequence>
<dbReference type="EMBL" id="CM044703">
    <property type="protein sequence ID" value="KAI5674009.1"/>
    <property type="molecule type" value="Genomic_DNA"/>
</dbReference>
<evidence type="ECO:0000313" key="1">
    <source>
        <dbReference type="EMBL" id="KAI5674009.1"/>
    </source>
</evidence>